<evidence type="ECO:0000313" key="1">
    <source>
        <dbReference type="EMBL" id="TSJ40633.1"/>
    </source>
</evidence>
<dbReference type="Proteomes" id="UP000318733">
    <property type="component" value="Unassembled WGS sequence"/>
</dbReference>
<dbReference type="CDD" id="cd07067">
    <property type="entry name" value="HP_PGM_like"/>
    <property type="match status" value="1"/>
</dbReference>
<dbReference type="OrthoDB" id="9810154at2"/>
<keyword evidence="2" id="KW-1185">Reference proteome</keyword>
<dbReference type="InterPro" id="IPR013078">
    <property type="entry name" value="His_Pase_superF_clade-1"/>
</dbReference>
<accession>A0A556ML69</accession>
<evidence type="ECO:0000313" key="2">
    <source>
        <dbReference type="Proteomes" id="UP000318733"/>
    </source>
</evidence>
<gene>
    <name evidence="1" type="ORF">FO440_12855</name>
</gene>
<dbReference type="RefSeq" id="WP_144248671.1">
    <property type="nucleotide sequence ID" value="NZ_VLPK01000002.1"/>
</dbReference>
<organism evidence="1 2">
    <name type="scientific">Mucilaginibacter corticis</name>
    <dbReference type="NCBI Taxonomy" id="2597670"/>
    <lineage>
        <taxon>Bacteria</taxon>
        <taxon>Pseudomonadati</taxon>
        <taxon>Bacteroidota</taxon>
        <taxon>Sphingobacteriia</taxon>
        <taxon>Sphingobacteriales</taxon>
        <taxon>Sphingobacteriaceae</taxon>
        <taxon>Mucilaginibacter</taxon>
    </lineage>
</organism>
<dbReference type="PANTHER" id="PTHR47623">
    <property type="entry name" value="OS09G0287300 PROTEIN"/>
    <property type="match status" value="1"/>
</dbReference>
<dbReference type="Gene3D" id="3.40.50.1240">
    <property type="entry name" value="Phosphoglycerate mutase-like"/>
    <property type="match status" value="1"/>
</dbReference>
<name>A0A556ML69_9SPHI</name>
<dbReference type="Pfam" id="PF00300">
    <property type="entry name" value="His_Phos_1"/>
    <property type="match status" value="1"/>
</dbReference>
<proteinExistence type="predicted"/>
<dbReference type="PANTHER" id="PTHR47623:SF1">
    <property type="entry name" value="OS09G0287300 PROTEIN"/>
    <property type="match status" value="1"/>
</dbReference>
<dbReference type="AlphaFoldDB" id="A0A556ML69"/>
<reference evidence="1 2" key="1">
    <citation type="submission" date="2019-07" db="EMBL/GenBank/DDBJ databases">
        <authorList>
            <person name="Huq M.A."/>
        </authorList>
    </citation>
    <scope>NUCLEOTIDE SEQUENCE [LARGE SCALE GENOMIC DNA]</scope>
    <source>
        <strain evidence="1 2">MAH-19</strain>
    </source>
</reference>
<dbReference type="InterPro" id="IPR029033">
    <property type="entry name" value="His_PPase_superfam"/>
</dbReference>
<sequence>MKKLLLVRHAKATHETGFVDFERPLKPSGLQDAAIMAGRLKEHSWVPQVLVTSPALRTLSTANVLSQHLSIPKAEEIAGIYEADERQLLAIINQLSNDHDFIGLVGHNPGIEQILYYLTSTSPDIPPGAVALVEFDTNTWEAISPKTGKLIYYDTPKN</sequence>
<dbReference type="EMBL" id="VLPK01000002">
    <property type="protein sequence ID" value="TSJ40633.1"/>
    <property type="molecule type" value="Genomic_DNA"/>
</dbReference>
<dbReference type="SUPFAM" id="SSF53254">
    <property type="entry name" value="Phosphoglycerate mutase-like"/>
    <property type="match status" value="1"/>
</dbReference>
<protein>
    <submittedName>
        <fullName evidence="1">Histidine phosphatase family protein</fullName>
    </submittedName>
</protein>
<comment type="caution">
    <text evidence="1">The sequence shown here is derived from an EMBL/GenBank/DDBJ whole genome shotgun (WGS) entry which is preliminary data.</text>
</comment>